<comment type="similarity">
    <text evidence="1">Belongs to the peptidase M13 family.</text>
</comment>
<dbReference type="PANTHER" id="PTHR11733">
    <property type="entry name" value="ZINC METALLOPROTEASE FAMILY M13 NEPRILYSIN-RELATED"/>
    <property type="match status" value="1"/>
</dbReference>
<dbReference type="PROSITE" id="PS51885">
    <property type="entry name" value="NEPRILYSIN"/>
    <property type="match status" value="1"/>
</dbReference>
<reference evidence="3" key="1">
    <citation type="submission" date="2021-07" db="EMBL/GenBank/DDBJ databases">
        <title>Draft genome of Mortierella alpina, strain LL118, isolated from an aspen leaf litter sample.</title>
        <authorList>
            <person name="Yang S."/>
            <person name="Vinatzer B.A."/>
        </authorList>
    </citation>
    <scope>NUCLEOTIDE SEQUENCE</scope>
    <source>
        <strain evidence="3">LL118</strain>
    </source>
</reference>
<proteinExistence type="inferred from homology"/>
<dbReference type="PRINTS" id="PR00786">
    <property type="entry name" value="NEPRILYSIN"/>
</dbReference>
<accession>A0A9P8IHI8</accession>
<dbReference type="InterPro" id="IPR000718">
    <property type="entry name" value="Peptidase_M13"/>
</dbReference>
<dbReference type="GO" id="GO:0016485">
    <property type="term" value="P:protein processing"/>
    <property type="evidence" value="ECO:0007669"/>
    <property type="project" value="TreeGrafter"/>
</dbReference>
<protein>
    <recommendedName>
        <fullName evidence="2">Peptidase M13 C-terminal domain-containing protein</fullName>
    </recommendedName>
</protein>
<dbReference type="GO" id="GO:0005886">
    <property type="term" value="C:plasma membrane"/>
    <property type="evidence" value="ECO:0007669"/>
    <property type="project" value="TreeGrafter"/>
</dbReference>
<dbReference type="Pfam" id="PF01431">
    <property type="entry name" value="Peptidase_M13"/>
    <property type="match status" value="2"/>
</dbReference>
<dbReference type="InterPro" id="IPR018497">
    <property type="entry name" value="Peptidase_M13_C"/>
</dbReference>
<dbReference type="AlphaFoldDB" id="A0A9P8IHI8"/>
<evidence type="ECO:0000259" key="2">
    <source>
        <dbReference type="Pfam" id="PF01431"/>
    </source>
</evidence>
<evidence type="ECO:0000313" key="3">
    <source>
        <dbReference type="EMBL" id="KAG9327260.1"/>
    </source>
</evidence>
<dbReference type="GO" id="GO:0004222">
    <property type="term" value="F:metalloendopeptidase activity"/>
    <property type="evidence" value="ECO:0007669"/>
    <property type="project" value="InterPro"/>
</dbReference>
<dbReference type="SUPFAM" id="SSF55486">
    <property type="entry name" value="Metalloproteases ('zincins'), catalytic domain"/>
    <property type="match status" value="1"/>
</dbReference>
<dbReference type="InterPro" id="IPR024079">
    <property type="entry name" value="MetalloPept_cat_dom_sf"/>
</dbReference>
<gene>
    <name evidence="3" type="ORF">KVV02_002713</name>
</gene>
<evidence type="ECO:0000256" key="1">
    <source>
        <dbReference type="ARBA" id="ARBA00007357"/>
    </source>
</evidence>
<dbReference type="PANTHER" id="PTHR11733:SF167">
    <property type="entry name" value="FI17812P1-RELATED"/>
    <property type="match status" value="1"/>
</dbReference>
<organism evidence="3 4">
    <name type="scientific">Mortierella alpina</name>
    <name type="common">Oleaginous fungus</name>
    <name type="synonym">Mortierella renispora</name>
    <dbReference type="NCBI Taxonomy" id="64518"/>
    <lineage>
        <taxon>Eukaryota</taxon>
        <taxon>Fungi</taxon>
        <taxon>Fungi incertae sedis</taxon>
        <taxon>Mucoromycota</taxon>
        <taxon>Mortierellomycotina</taxon>
        <taxon>Mortierellomycetes</taxon>
        <taxon>Mortierellales</taxon>
        <taxon>Mortierellaceae</taxon>
        <taxon>Mortierella</taxon>
    </lineage>
</organism>
<dbReference type="EMBL" id="JAIFTL010000007">
    <property type="protein sequence ID" value="KAG9327260.1"/>
    <property type="molecule type" value="Genomic_DNA"/>
</dbReference>
<feature type="domain" description="Peptidase M13 C-terminal" evidence="2">
    <location>
        <begin position="94"/>
        <end position="132"/>
    </location>
</feature>
<sequence length="235" mass="26531">MEDEKAYSIDQQNVSLIVRHHDEDYFDSTESILRTWMLAAEDVFHFEQQLMSILMLPDVQTEDASDYTAISVKSLHTVMPSLDWSLFLEMKVETQNKIEIPIGILRPPFFHSDHPEYINYGSFGALLGHELTVITALTIGGACSTDLVARLSFRNYKLAGLGAHTPEQLFFLSYGNSLCEKRRSNGSTPNVQTNKHSPAEWRINGALQNSADFAKAFNCQPGSPMNPRLKCTIWE</sequence>
<evidence type="ECO:0000313" key="4">
    <source>
        <dbReference type="Proteomes" id="UP000717515"/>
    </source>
</evidence>
<dbReference type="Gene3D" id="3.40.390.10">
    <property type="entry name" value="Collagenase (Catalytic Domain)"/>
    <property type="match status" value="2"/>
</dbReference>
<dbReference type="Proteomes" id="UP000717515">
    <property type="component" value="Unassembled WGS sequence"/>
</dbReference>
<name>A0A9P8IHI8_MORAP</name>
<feature type="domain" description="Peptidase M13 C-terminal" evidence="2">
    <location>
        <begin position="152"/>
        <end position="232"/>
    </location>
</feature>
<comment type="caution">
    <text evidence="3">The sequence shown here is derived from an EMBL/GenBank/DDBJ whole genome shotgun (WGS) entry which is preliminary data.</text>
</comment>